<evidence type="ECO:0000313" key="1">
    <source>
        <dbReference type="EMBL" id="MBW85692.1"/>
    </source>
</evidence>
<dbReference type="EMBL" id="GGEC01005208">
    <property type="protein sequence ID" value="MBW85691.1"/>
    <property type="molecule type" value="Transcribed_RNA"/>
</dbReference>
<sequence length="112" mass="13607">MRVKSSQRGRNVLKVHGHHLIPSLGIQLQNIDDFLQPQTQLNPGRDHPQLPTHLVHYNLVRRQTRRKKHEICRHRRRRRPHHNHHHQKKELQRKIKITQNPILLVDSSRRKF</sequence>
<proteinExistence type="predicted"/>
<name>A0A2P2IWV6_RHIMU</name>
<protein>
    <submittedName>
        <fullName evidence="1">Alpha/beta hydrolase domain-containing protein 17B</fullName>
    </submittedName>
</protein>
<reference evidence="1" key="1">
    <citation type="submission" date="2018-02" db="EMBL/GenBank/DDBJ databases">
        <title>Rhizophora mucronata_Transcriptome.</title>
        <authorList>
            <person name="Meera S.P."/>
            <person name="Sreeshan A."/>
            <person name="Augustine A."/>
        </authorList>
    </citation>
    <scope>NUCLEOTIDE SEQUENCE</scope>
    <source>
        <tissue evidence="1">Leaf</tissue>
    </source>
</reference>
<organism evidence="1">
    <name type="scientific">Rhizophora mucronata</name>
    <name type="common">Asiatic mangrove</name>
    <dbReference type="NCBI Taxonomy" id="61149"/>
    <lineage>
        <taxon>Eukaryota</taxon>
        <taxon>Viridiplantae</taxon>
        <taxon>Streptophyta</taxon>
        <taxon>Embryophyta</taxon>
        <taxon>Tracheophyta</taxon>
        <taxon>Spermatophyta</taxon>
        <taxon>Magnoliopsida</taxon>
        <taxon>eudicotyledons</taxon>
        <taxon>Gunneridae</taxon>
        <taxon>Pentapetalae</taxon>
        <taxon>rosids</taxon>
        <taxon>fabids</taxon>
        <taxon>Malpighiales</taxon>
        <taxon>Rhizophoraceae</taxon>
        <taxon>Rhizophora</taxon>
    </lineage>
</organism>
<dbReference type="EMBL" id="GGEC01005209">
    <property type="protein sequence ID" value="MBW85692.1"/>
    <property type="molecule type" value="Transcribed_RNA"/>
</dbReference>
<keyword evidence="1" id="KW-0378">Hydrolase</keyword>
<dbReference type="GO" id="GO:0016787">
    <property type="term" value="F:hydrolase activity"/>
    <property type="evidence" value="ECO:0007669"/>
    <property type="project" value="UniProtKB-KW"/>
</dbReference>
<dbReference type="AlphaFoldDB" id="A0A2P2IWV6"/>
<accession>A0A2P2IWV6</accession>